<organism evidence="3 4">
    <name type="scientific">Agaricus bisporus var. burnettii</name>
    <dbReference type="NCBI Taxonomy" id="192524"/>
    <lineage>
        <taxon>Eukaryota</taxon>
        <taxon>Fungi</taxon>
        <taxon>Dikarya</taxon>
        <taxon>Basidiomycota</taxon>
        <taxon>Agaricomycotina</taxon>
        <taxon>Agaricomycetes</taxon>
        <taxon>Agaricomycetidae</taxon>
        <taxon>Agaricales</taxon>
        <taxon>Agaricineae</taxon>
        <taxon>Agaricaceae</taxon>
        <taxon>Agaricus</taxon>
    </lineage>
</organism>
<keyword evidence="1" id="KW-0378">Hydrolase</keyword>
<dbReference type="InterPro" id="IPR029058">
    <property type="entry name" value="AB_hydrolase_fold"/>
</dbReference>
<dbReference type="Pfam" id="PF20434">
    <property type="entry name" value="BD-FAE"/>
    <property type="match status" value="1"/>
</dbReference>
<gene>
    <name evidence="3" type="ORF">Agabi119p4_10456</name>
</gene>
<dbReference type="EMBL" id="JABXXO010000014">
    <property type="protein sequence ID" value="KAF7761047.1"/>
    <property type="molecule type" value="Genomic_DNA"/>
</dbReference>
<dbReference type="GO" id="GO:0016787">
    <property type="term" value="F:hydrolase activity"/>
    <property type="evidence" value="ECO:0007669"/>
    <property type="project" value="UniProtKB-KW"/>
</dbReference>
<sequence>MDAVSRLKDEGKIEIIDVLGPTVLAFNEAMNNDLSAITGVQRSTFKYGTEERRQLDIYYPPTIQSSKTPVLFWIYGGGFVSGDRVLPLPSLSYPNVGAFFARQGAIMVVPDYRLASPPMSAQYPKPVEDIRDAVQWIIANRDKLISQTTPNPDTENIFMLGHSAGAVHLATLLLEPEVLAVNSPLRSKMRGVVLLAGYYYYDPRSQLDEHFELYYGDKQESHSALTLLRSAKSKGLNTLPNILFGESEWDPPIVDEIRRKFQHELETFLQRPVKHLIAKRHNHISICAALSSGQGEEWALEVMDWIRSLA</sequence>
<comment type="caution">
    <text evidence="3">The sequence shown here is derived from an EMBL/GenBank/DDBJ whole genome shotgun (WGS) entry which is preliminary data.</text>
</comment>
<evidence type="ECO:0000313" key="4">
    <source>
        <dbReference type="Proteomes" id="UP000629468"/>
    </source>
</evidence>
<name>A0A8H7C2E4_AGABI</name>
<reference evidence="3 4" key="1">
    <citation type="journal article" name="Sci. Rep.">
        <title>Telomere-to-telomere assembled and centromere annotated genomes of the two main subspecies of the button mushroom Agaricus bisporus reveal especially polymorphic chromosome ends.</title>
        <authorList>
            <person name="Sonnenberg A.S.M."/>
            <person name="Sedaghat-Telgerd N."/>
            <person name="Lavrijssen B."/>
            <person name="Ohm R.A."/>
            <person name="Hendrickx P.M."/>
            <person name="Scholtmeijer K."/>
            <person name="Baars J.J.P."/>
            <person name="van Peer A."/>
        </authorList>
    </citation>
    <scope>NUCLEOTIDE SEQUENCE [LARGE SCALE GENOMIC DNA]</scope>
    <source>
        <strain evidence="3 4">H119_p4</strain>
    </source>
</reference>
<protein>
    <submittedName>
        <fullName evidence="3">CAZyme family CE10</fullName>
    </submittedName>
</protein>
<dbReference type="Gene3D" id="3.40.50.1820">
    <property type="entry name" value="alpha/beta hydrolase"/>
    <property type="match status" value="1"/>
</dbReference>
<dbReference type="SUPFAM" id="SSF53474">
    <property type="entry name" value="alpha/beta-Hydrolases"/>
    <property type="match status" value="1"/>
</dbReference>
<accession>A0A8H7C2E4</accession>
<proteinExistence type="predicted"/>
<evidence type="ECO:0000313" key="3">
    <source>
        <dbReference type="EMBL" id="KAF7761047.1"/>
    </source>
</evidence>
<evidence type="ECO:0000256" key="1">
    <source>
        <dbReference type="ARBA" id="ARBA00022801"/>
    </source>
</evidence>
<evidence type="ECO:0000259" key="2">
    <source>
        <dbReference type="Pfam" id="PF20434"/>
    </source>
</evidence>
<dbReference type="AlphaFoldDB" id="A0A8H7C2E4"/>
<feature type="domain" description="BD-FAE-like" evidence="2">
    <location>
        <begin position="55"/>
        <end position="173"/>
    </location>
</feature>
<dbReference type="InterPro" id="IPR050300">
    <property type="entry name" value="GDXG_lipolytic_enzyme"/>
</dbReference>
<dbReference type="InterPro" id="IPR049492">
    <property type="entry name" value="BD-FAE-like_dom"/>
</dbReference>
<dbReference type="PANTHER" id="PTHR48081:SF33">
    <property type="entry name" value="KYNURENINE FORMAMIDASE"/>
    <property type="match status" value="1"/>
</dbReference>
<dbReference type="PANTHER" id="PTHR48081">
    <property type="entry name" value="AB HYDROLASE SUPERFAMILY PROTEIN C4A8.06C"/>
    <property type="match status" value="1"/>
</dbReference>
<dbReference type="Proteomes" id="UP000629468">
    <property type="component" value="Unassembled WGS sequence"/>
</dbReference>